<dbReference type="InterPro" id="IPR039426">
    <property type="entry name" value="TonB-dep_rcpt-like"/>
</dbReference>
<evidence type="ECO:0000259" key="12">
    <source>
        <dbReference type="Pfam" id="PF00593"/>
    </source>
</evidence>
<comment type="subcellular location">
    <subcellularLocation>
        <location evidence="1">Cell outer membrane</location>
        <topology evidence="1">Multi-pass membrane protein</topology>
    </subcellularLocation>
</comment>
<evidence type="ECO:0000256" key="1">
    <source>
        <dbReference type="ARBA" id="ARBA00004571"/>
    </source>
</evidence>
<accession>A0ABW8ND52</accession>
<sequence>MFRNEQHISVRRRHPLLQLIPASVLVALLGFSAPGQANDATLSYDPENYSRFLPLTALDLLRQLPTTGMGKNLNIEDDVLLYGMSGSYQSLSINGQPLLGDSNAQRLALERIPAAMIKQIDISENSQSDQDWGGGAAGAINLILKDQFSPSSYLAGISGPEDGYQLLADVSLSRTLRIGLSRIRQASNNQGTYDDGTRQTWSQHRQQQDDTLRLYHQASLSAATRLSSELMLMNSDFDRNHTALPLTLRYDASHPGLADTTYQHDRTNQYLRFSASHQIDSRITRLSLTGEQFEQQQQRDNTYDDEDDSRYRLNWTLAETRDEHRWSLGLSYQQRKQSTYHAGDSQQQQLIFKENRASAFIQDAWQVTPGTRLTLGLRLESYELSQDNEGDQSLADQSEIATATYWLPSAILNRRLDYHQQLQFSLGQSIHSARARDRVPHQLDDENLLWMGNANLVDEQITSYVMRYQRQFQTGVRAEEEGLILSVFQRSLYQPIHYRYDALAAGQYQITPVNSAVPAVLRGISLSVRRPLSLAERPLIVELGANLYESDVRGGQVIEQRRRLDQSPDSVIKASVEYWYFRHARLGAYWFYQGQSAHLAVGDTHEISVRNTPSHDCGGYLDYSWTGGWRIGVSISQHLTGDYRSNDPDFQLESASEWRWQLQLRKEG</sequence>
<feature type="chain" id="PRO_5047189038" evidence="11">
    <location>
        <begin position="38"/>
        <end position="668"/>
    </location>
</feature>
<dbReference type="Proteomes" id="UP001620597">
    <property type="component" value="Unassembled WGS sequence"/>
</dbReference>
<evidence type="ECO:0000256" key="9">
    <source>
        <dbReference type="ARBA" id="ARBA00023170"/>
    </source>
</evidence>
<keyword evidence="8" id="KW-0472">Membrane</keyword>
<dbReference type="Gene3D" id="2.170.130.10">
    <property type="entry name" value="TonB-dependent receptor, plug domain"/>
    <property type="match status" value="1"/>
</dbReference>
<evidence type="ECO:0000256" key="5">
    <source>
        <dbReference type="ARBA" id="ARBA00022692"/>
    </source>
</evidence>
<evidence type="ECO:0000313" key="14">
    <source>
        <dbReference type="Proteomes" id="UP001620597"/>
    </source>
</evidence>
<evidence type="ECO:0000256" key="11">
    <source>
        <dbReference type="SAM" id="SignalP"/>
    </source>
</evidence>
<evidence type="ECO:0000256" key="7">
    <source>
        <dbReference type="ARBA" id="ARBA00023077"/>
    </source>
</evidence>
<evidence type="ECO:0000256" key="6">
    <source>
        <dbReference type="ARBA" id="ARBA00022729"/>
    </source>
</evidence>
<proteinExistence type="inferred from homology"/>
<reference evidence="13 14" key="1">
    <citation type="submission" date="2024-03" db="EMBL/GenBank/DDBJ databases">
        <title>High-quality draft genome sequence of Oceanobacter sp. wDCs-4.</title>
        <authorList>
            <person name="Dong C."/>
        </authorList>
    </citation>
    <scope>NUCLEOTIDE SEQUENCE [LARGE SCALE GENOMIC DNA]</scope>
    <source>
        <strain evidence="14">wDCs-4</strain>
    </source>
</reference>
<dbReference type="RefSeq" id="WP_416204413.1">
    <property type="nucleotide sequence ID" value="NZ_JBBKTX010000001.1"/>
</dbReference>
<organism evidence="13 14">
    <name type="scientific">Oceanobacter antarcticus</name>
    <dbReference type="NCBI Taxonomy" id="3133425"/>
    <lineage>
        <taxon>Bacteria</taxon>
        <taxon>Pseudomonadati</taxon>
        <taxon>Pseudomonadota</taxon>
        <taxon>Gammaproteobacteria</taxon>
        <taxon>Oceanospirillales</taxon>
        <taxon>Oceanospirillaceae</taxon>
        <taxon>Oceanobacter</taxon>
    </lineage>
</organism>
<feature type="domain" description="TonB-dependent receptor-like beta-barrel" evidence="12">
    <location>
        <begin position="195"/>
        <end position="611"/>
    </location>
</feature>
<evidence type="ECO:0000256" key="2">
    <source>
        <dbReference type="ARBA" id="ARBA00008143"/>
    </source>
</evidence>
<protein>
    <submittedName>
        <fullName evidence="13">TonB-dependent receptor</fullName>
    </submittedName>
</protein>
<keyword evidence="3" id="KW-0813">Transport</keyword>
<gene>
    <name evidence="13" type="ORF">WG929_00345</name>
</gene>
<dbReference type="InterPro" id="IPR036942">
    <property type="entry name" value="Beta-barrel_TonB_sf"/>
</dbReference>
<evidence type="ECO:0000313" key="13">
    <source>
        <dbReference type="EMBL" id="MFK4750845.1"/>
    </source>
</evidence>
<evidence type="ECO:0000256" key="8">
    <source>
        <dbReference type="ARBA" id="ARBA00023136"/>
    </source>
</evidence>
<keyword evidence="6 11" id="KW-0732">Signal</keyword>
<dbReference type="EMBL" id="JBBKTX010000001">
    <property type="protein sequence ID" value="MFK4750845.1"/>
    <property type="molecule type" value="Genomic_DNA"/>
</dbReference>
<comment type="similarity">
    <text evidence="2">Belongs to the TonB-dependent receptor family. Hemoglobin/haptoglobin binding protein subfamily.</text>
</comment>
<comment type="caution">
    <text evidence="13">The sequence shown here is derived from an EMBL/GenBank/DDBJ whole genome shotgun (WGS) entry which is preliminary data.</text>
</comment>
<dbReference type="InterPro" id="IPR000531">
    <property type="entry name" value="Beta-barrel_TonB"/>
</dbReference>
<evidence type="ECO:0000256" key="10">
    <source>
        <dbReference type="ARBA" id="ARBA00023237"/>
    </source>
</evidence>
<dbReference type="Gene3D" id="2.40.170.20">
    <property type="entry name" value="TonB-dependent receptor, beta-barrel domain"/>
    <property type="match status" value="1"/>
</dbReference>
<keyword evidence="10" id="KW-0998">Cell outer membrane</keyword>
<dbReference type="PANTHER" id="PTHR30069">
    <property type="entry name" value="TONB-DEPENDENT OUTER MEMBRANE RECEPTOR"/>
    <property type="match status" value="1"/>
</dbReference>
<dbReference type="Pfam" id="PF00593">
    <property type="entry name" value="TonB_dep_Rec_b-barrel"/>
    <property type="match status" value="1"/>
</dbReference>
<keyword evidence="5" id="KW-0812">Transmembrane</keyword>
<keyword evidence="4" id="KW-1134">Transmembrane beta strand</keyword>
<dbReference type="SUPFAM" id="SSF56935">
    <property type="entry name" value="Porins"/>
    <property type="match status" value="1"/>
</dbReference>
<keyword evidence="14" id="KW-1185">Reference proteome</keyword>
<keyword evidence="7" id="KW-0798">TonB box</keyword>
<dbReference type="InterPro" id="IPR037066">
    <property type="entry name" value="Plug_dom_sf"/>
</dbReference>
<feature type="signal peptide" evidence="11">
    <location>
        <begin position="1"/>
        <end position="37"/>
    </location>
</feature>
<evidence type="ECO:0000256" key="3">
    <source>
        <dbReference type="ARBA" id="ARBA00022448"/>
    </source>
</evidence>
<evidence type="ECO:0000256" key="4">
    <source>
        <dbReference type="ARBA" id="ARBA00022452"/>
    </source>
</evidence>
<dbReference type="PANTHER" id="PTHR30069:SF29">
    <property type="entry name" value="HEMOGLOBIN AND HEMOGLOBIN-HAPTOGLOBIN-BINDING PROTEIN 1-RELATED"/>
    <property type="match status" value="1"/>
</dbReference>
<name>A0ABW8ND52_9GAMM</name>
<keyword evidence="9 13" id="KW-0675">Receptor</keyword>